<feature type="transmembrane region" description="Helical" evidence="5">
    <location>
        <begin position="91"/>
        <end position="116"/>
    </location>
</feature>
<evidence type="ECO:0000256" key="2">
    <source>
        <dbReference type="ARBA" id="ARBA00022692"/>
    </source>
</evidence>
<proteinExistence type="predicted"/>
<organism evidence="6 7">
    <name type="scientific">Lutispora thermophila DSM 19022</name>
    <dbReference type="NCBI Taxonomy" id="1122184"/>
    <lineage>
        <taxon>Bacteria</taxon>
        <taxon>Bacillati</taxon>
        <taxon>Bacillota</taxon>
        <taxon>Clostridia</taxon>
        <taxon>Lutisporales</taxon>
        <taxon>Lutisporaceae</taxon>
        <taxon>Lutispora</taxon>
    </lineage>
</organism>
<feature type="transmembrane region" description="Helical" evidence="5">
    <location>
        <begin position="6"/>
        <end position="25"/>
    </location>
</feature>
<dbReference type="InterPro" id="IPR003825">
    <property type="entry name" value="Colicin-V_CvpA"/>
</dbReference>
<evidence type="ECO:0000313" key="6">
    <source>
        <dbReference type="EMBL" id="SHJ27187.1"/>
    </source>
</evidence>
<dbReference type="PANTHER" id="PTHR37306:SF1">
    <property type="entry name" value="COLICIN V PRODUCTION PROTEIN"/>
    <property type="match status" value="1"/>
</dbReference>
<evidence type="ECO:0000256" key="5">
    <source>
        <dbReference type="SAM" id="Phobius"/>
    </source>
</evidence>
<sequence length="201" mass="23000">MNWIDYIILSVIIISVLYGAARGFIYELFSMIGFAASIIIARKYYVNLAEFLIHKTKVDDILLGFIEKNKITEAFSTIEPLEKGLSNIYQYITLVIMNCISIFLIFIAARICISLLEALLKEVFKLPVLSNINHSLGALLGFARAILILIFFYAMLMPLASLEKFLFIHEAMTSSLLSKYFYKYNFIFNWALNTALNIFIS</sequence>
<evidence type="ECO:0000256" key="4">
    <source>
        <dbReference type="ARBA" id="ARBA00023136"/>
    </source>
</evidence>
<dbReference type="GO" id="GO:0016020">
    <property type="term" value="C:membrane"/>
    <property type="evidence" value="ECO:0007669"/>
    <property type="project" value="UniProtKB-SubCell"/>
</dbReference>
<protein>
    <submittedName>
        <fullName evidence="6">Colicin V production protein</fullName>
    </submittedName>
</protein>
<dbReference type="STRING" id="1122184.SAMN02745176_02988"/>
<dbReference type="EMBL" id="FQZS01000025">
    <property type="protein sequence ID" value="SHJ27187.1"/>
    <property type="molecule type" value="Genomic_DNA"/>
</dbReference>
<keyword evidence="7" id="KW-1185">Reference proteome</keyword>
<dbReference type="AlphaFoldDB" id="A0A1M6HYI3"/>
<dbReference type="GO" id="GO:0009403">
    <property type="term" value="P:toxin biosynthetic process"/>
    <property type="evidence" value="ECO:0007669"/>
    <property type="project" value="InterPro"/>
</dbReference>
<accession>A0A1M6HYI3</accession>
<evidence type="ECO:0000256" key="1">
    <source>
        <dbReference type="ARBA" id="ARBA00004141"/>
    </source>
</evidence>
<dbReference type="Pfam" id="PF02674">
    <property type="entry name" value="Colicin_V"/>
    <property type="match status" value="1"/>
</dbReference>
<gene>
    <name evidence="6" type="ORF">SAMN02745176_02988</name>
</gene>
<evidence type="ECO:0000313" key="7">
    <source>
        <dbReference type="Proteomes" id="UP000184442"/>
    </source>
</evidence>
<keyword evidence="4 5" id="KW-0472">Membrane</keyword>
<comment type="subcellular location">
    <subcellularLocation>
        <location evidence="1">Membrane</location>
        <topology evidence="1">Multi-pass membrane protein</topology>
    </subcellularLocation>
</comment>
<dbReference type="PANTHER" id="PTHR37306">
    <property type="entry name" value="COLICIN V PRODUCTION PROTEIN"/>
    <property type="match status" value="1"/>
</dbReference>
<dbReference type="RefSeq" id="WP_073027085.1">
    <property type="nucleotide sequence ID" value="NZ_FQZS01000025.1"/>
</dbReference>
<dbReference type="Proteomes" id="UP000184442">
    <property type="component" value="Unassembled WGS sequence"/>
</dbReference>
<name>A0A1M6HYI3_9FIRM</name>
<reference evidence="6 7" key="1">
    <citation type="submission" date="2016-11" db="EMBL/GenBank/DDBJ databases">
        <authorList>
            <person name="Jaros S."/>
            <person name="Januszkiewicz K."/>
            <person name="Wedrychowicz H."/>
        </authorList>
    </citation>
    <scope>NUCLEOTIDE SEQUENCE [LARGE SCALE GENOMIC DNA]</scope>
    <source>
        <strain evidence="6 7">DSM 19022</strain>
    </source>
</reference>
<evidence type="ECO:0000256" key="3">
    <source>
        <dbReference type="ARBA" id="ARBA00022989"/>
    </source>
</evidence>
<keyword evidence="2 5" id="KW-0812">Transmembrane</keyword>
<keyword evidence="3 5" id="KW-1133">Transmembrane helix</keyword>
<feature type="transmembrane region" description="Helical" evidence="5">
    <location>
        <begin position="136"/>
        <end position="160"/>
    </location>
</feature>